<dbReference type="EMBL" id="BMAW01112533">
    <property type="protein sequence ID" value="GFT52993.1"/>
    <property type="molecule type" value="Genomic_DNA"/>
</dbReference>
<evidence type="ECO:0000313" key="3">
    <source>
        <dbReference type="Proteomes" id="UP000887013"/>
    </source>
</evidence>
<accession>A0A8X6P6D0</accession>
<evidence type="ECO:0000313" key="2">
    <source>
        <dbReference type="EMBL" id="GFT52993.1"/>
    </source>
</evidence>
<keyword evidence="3" id="KW-1185">Reference proteome</keyword>
<feature type="region of interest" description="Disordered" evidence="1">
    <location>
        <begin position="1"/>
        <end position="25"/>
    </location>
</feature>
<name>A0A8X6P6D0_NEPPI</name>
<gene>
    <name evidence="2" type="ORF">NPIL_616761</name>
</gene>
<organism evidence="2 3">
    <name type="scientific">Nephila pilipes</name>
    <name type="common">Giant wood spider</name>
    <name type="synonym">Nephila maculata</name>
    <dbReference type="NCBI Taxonomy" id="299642"/>
    <lineage>
        <taxon>Eukaryota</taxon>
        <taxon>Metazoa</taxon>
        <taxon>Ecdysozoa</taxon>
        <taxon>Arthropoda</taxon>
        <taxon>Chelicerata</taxon>
        <taxon>Arachnida</taxon>
        <taxon>Araneae</taxon>
        <taxon>Araneomorphae</taxon>
        <taxon>Entelegynae</taxon>
        <taxon>Araneoidea</taxon>
        <taxon>Nephilidae</taxon>
        <taxon>Nephila</taxon>
    </lineage>
</organism>
<protein>
    <submittedName>
        <fullName evidence="2">Uncharacterized protein</fullName>
    </submittedName>
</protein>
<reference evidence="2" key="1">
    <citation type="submission" date="2020-08" db="EMBL/GenBank/DDBJ databases">
        <title>Multicomponent nature underlies the extraordinary mechanical properties of spider dragline silk.</title>
        <authorList>
            <person name="Kono N."/>
            <person name="Nakamura H."/>
            <person name="Mori M."/>
            <person name="Yoshida Y."/>
            <person name="Ohtoshi R."/>
            <person name="Malay A.D."/>
            <person name="Moran D.A.P."/>
            <person name="Tomita M."/>
            <person name="Numata K."/>
            <person name="Arakawa K."/>
        </authorList>
    </citation>
    <scope>NUCLEOTIDE SEQUENCE</scope>
</reference>
<proteinExistence type="predicted"/>
<dbReference type="Proteomes" id="UP000887013">
    <property type="component" value="Unassembled WGS sequence"/>
</dbReference>
<feature type="region of interest" description="Disordered" evidence="1">
    <location>
        <begin position="114"/>
        <end position="149"/>
    </location>
</feature>
<evidence type="ECO:0000256" key="1">
    <source>
        <dbReference type="SAM" id="MobiDB-lite"/>
    </source>
</evidence>
<feature type="compositionally biased region" description="Low complexity" evidence="1">
    <location>
        <begin position="1"/>
        <end position="15"/>
    </location>
</feature>
<dbReference type="AlphaFoldDB" id="A0A8X6P6D0"/>
<comment type="caution">
    <text evidence="2">The sequence shown here is derived from an EMBL/GenBank/DDBJ whole genome shotgun (WGS) entry which is preliminary data.</text>
</comment>
<sequence>MERNSTPNSTPASSPIPNPQEESPCRARRKFAMEMEVLNIKILSQSNLLENIQRYPKYEDTELYQIEKKEIKILKRKRDQMVCAFQSIGPCEINGCPHHSHLNLNFSQNQNLNLSPKSSTSKQFKRKDENGFISPPTRKTAKINSTQNPSQNLLFTNHRFQGLNNISNETSDSPALQIQQPITMAPFKASETEVYAQSEARDFTENQLKITTHNTIDKEIILPNPLTYFSSLRIC</sequence>